<evidence type="ECO:0000256" key="1">
    <source>
        <dbReference type="SAM" id="MobiDB-lite"/>
    </source>
</evidence>
<sequence length="85" mass="8811">RPPAGQSRVAPSSFTAQLGKGESCDGAATMWLGKSGDPWAAPGKRRRRDGCGKMALPLVRRPTDGTQQADKDATGVGVDGSDDAR</sequence>
<evidence type="ECO:0000313" key="3">
    <source>
        <dbReference type="Proteomes" id="UP000479710"/>
    </source>
</evidence>
<name>A0A6G1E8A0_9ORYZ</name>
<evidence type="ECO:0000313" key="2">
    <source>
        <dbReference type="EMBL" id="KAF0921010.1"/>
    </source>
</evidence>
<proteinExistence type="predicted"/>
<feature type="region of interest" description="Disordered" evidence="1">
    <location>
        <begin position="1"/>
        <end position="21"/>
    </location>
</feature>
<dbReference type="Proteomes" id="UP000479710">
    <property type="component" value="Unassembled WGS sequence"/>
</dbReference>
<gene>
    <name evidence="2" type="ORF">E2562_037998</name>
</gene>
<protein>
    <submittedName>
        <fullName evidence="2">Uncharacterized protein</fullName>
    </submittedName>
</protein>
<dbReference type="EMBL" id="SPHZ02000005">
    <property type="protein sequence ID" value="KAF0921010.1"/>
    <property type="molecule type" value="Genomic_DNA"/>
</dbReference>
<accession>A0A6G1E8A0</accession>
<feature type="non-terminal residue" evidence="2">
    <location>
        <position position="1"/>
    </location>
</feature>
<comment type="caution">
    <text evidence="2">The sequence shown here is derived from an EMBL/GenBank/DDBJ whole genome shotgun (WGS) entry which is preliminary data.</text>
</comment>
<dbReference type="AlphaFoldDB" id="A0A6G1E8A0"/>
<keyword evidence="3" id="KW-1185">Reference proteome</keyword>
<feature type="region of interest" description="Disordered" evidence="1">
    <location>
        <begin position="34"/>
        <end position="85"/>
    </location>
</feature>
<reference evidence="2 3" key="1">
    <citation type="submission" date="2019-11" db="EMBL/GenBank/DDBJ databases">
        <title>Whole genome sequence of Oryza granulata.</title>
        <authorList>
            <person name="Li W."/>
        </authorList>
    </citation>
    <scope>NUCLEOTIDE SEQUENCE [LARGE SCALE GENOMIC DNA]</scope>
    <source>
        <strain evidence="3">cv. Menghai</strain>
        <tissue evidence="2">Leaf</tissue>
    </source>
</reference>
<organism evidence="2 3">
    <name type="scientific">Oryza meyeriana var. granulata</name>
    <dbReference type="NCBI Taxonomy" id="110450"/>
    <lineage>
        <taxon>Eukaryota</taxon>
        <taxon>Viridiplantae</taxon>
        <taxon>Streptophyta</taxon>
        <taxon>Embryophyta</taxon>
        <taxon>Tracheophyta</taxon>
        <taxon>Spermatophyta</taxon>
        <taxon>Magnoliopsida</taxon>
        <taxon>Liliopsida</taxon>
        <taxon>Poales</taxon>
        <taxon>Poaceae</taxon>
        <taxon>BOP clade</taxon>
        <taxon>Oryzoideae</taxon>
        <taxon>Oryzeae</taxon>
        <taxon>Oryzinae</taxon>
        <taxon>Oryza</taxon>
        <taxon>Oryza meyeriana</taxon>
    </lineage>
</organism>